<keyword evidence="13" id="KW-1185">Reference proteome</keyword>
<evidence type="ECO:0000256" key="7">
    <source>
        <dbReference type="ARBA" id="ARBA00023306"/>
    </source>
</evidence>
<proteinExistence type="inferred from homology"/>
<dbReference type="Gene3D" id="3.30.1330.60">
    <property type="entry name" value="OmpA-like domain"/>
    <property type="match status" value="1"/>
</dbReference>
<dbReference type="PROSITE" id="PS51257">
    <property type="entry name" value="PROKAR_LIPOPROTEIN"/>
    <property type="match status" value="1"/>
</dbReference>
<keyword evidence="6 8" id="KW-0449">Lipoprotein</keyword>
<feature type="signal peptide" evidence="10">
    <location>
        <begin position="1"/>
        <end position="16"/>
    </location>
</feature>
<keyword evidence="7 8" id="KW-0131">Cell cycle</keyword>
<evidence type="ECO:0000256" key="6">
    <source>
        <dbReference type="ARBA" id="ARBA00023288"/>
    </source>
</evidence>
<evidence type="ECO:0000256" key="3">
    <source>
        <dbReference type="ARBA" id="ARBA00023136"/>
    </source>
</evidence>
<dbReference type="SUPFAM" id="SSF103088">
    <property type="entry name" value="OmpA-like"/>
    <property type="match status" value="1"/>
</dbReference>
<keyword evidence="5 8" id="KW-0998">Cell outer membrane</keyword>
<dbReference type="PANTHER" id="PTHR30329:SF21">
    <property type="entry name" value="LIPOPROTEIN YIAD-RELATED"/>
    <property type="match status" value="1"/>
</dbReference>
<dbReference type="EMBL" id="JAUYVI010000001">
    <property type="protein sequence ID" value="MDQ7246501.1"/>
    <property type="molecule type" value="Genomic_DNA"/>
</dbReference>
<comment type="similarity">
    <text evidence="8">Belongs to the Pal lipoprotein family.</text>
</comment>
<comment type="function">
    <text evidence="8">Part of the Tol-Pal system, which plays a role in outer membrane invagination during cell division and is important for maintaining outer membrane integrity.</text>
</comment>
<dbReference type="InterPro" id="IPR036737">
    <property type="entry name" value="OmpA-like_sf"/>
</dbReference>
<keyword evidence="3 8" id="KW-0472">Membrane</keyword>
<dbReference type="InterPro" id="IPR006664">
    <property type="entry name" value="OMP_bac"/>
</dbReference>
<evidence type="ECO:0000256" key="10">
    <source>
        <dbReference type="SAM" id="SignalP"/>
    </source>
</evidence>
<keyword evidence="4 8" id="KW-0564">Palmitate</keyword>
<evidence type="ECO:0000256" key="8">
    <source>
        <dbReference type="HAMAP-Rule" id="MF_02204"/>
    </source>
</evidence>
<dbReference type="HAMAP" id="MF_02204">
    <property type="entry name" value="Pal"/>
    <property type="match status" value="1"/>
</dbReference>
<feature type="chain" id="PRO_5047061908" description="Peptidoglycan-associated lipoprotein" evidence="10">
    <location>
        <begin position="17"/>
        <end position="166"/>
    </location>
</feature>
<dbReference type="NCBIfam" id="TIGR02802">
    <property type="entry name" value="Pal_lipo"/>
    <property type="match status" value="1"/>
</dbReference>
<evidence type="ECO:0000256" key="1">
    <source>
        <dbReference type="ARBA" id="ARBA00022618"/>
    </source>
</evidence>
<sequence length="166" mass="17875">MRLQILSVLAAGLLLAACSSDEPVETASTQGAGSTTQTGAASTGTVTPGSAEDFNQNVGNTVYFGFDRYDLTAEAQSQLQKEAAWLQQYPQHTLTIEGHCDERGTREYNLALGERRANSVANYLTALGIDKSRISTISYGKERPICTDSNEACYSQNRRGVSAINQ</sequence>
<dbReference type="PRINTS" id="PR01021">
    <property type="entry name" value="OMPADOMAIN"/>
</dbReference>
<dbReference type="InterPro" id="IPR006665">
    <property type="entry name" value="OmpA-like"/>
</dbReference>
<dbReference type="RefSeq" id="WP_379953891.1">
    <property type="nucleotide sequence ID" value="NZ_JAUYVI010000001.1"/>
</dbReference>
<comment type="caution">
    <text evidence="12">The sequence shown here is derived from an EMBL/GenBank/DDBJ whole genome shotgun (WGS) entry which is preliminary data.</text>
</comment>
<dbReference type="PROSITE" id="PS51123">
    <property type="entry name" value="OMPA_2"/>
    <property type="match status" value="1"/>
</dbReference>
<reference evidence="13" key="1">
    <citation type="submission" date="2023-08" db="EMBL/GenBank/DDBJ databases">
        <title>Rhodospirillaceae gen. nov., a novel taxon isolated from the Yangtze River Yuezi River estuary sludge.</title>
        <authorList>
            <person name="Ruan L."/>
        </authorList>
    </citation>
    <scope>NUCLEOTIDE SEQUENCE [LARGE SCALE GENOMIC DNA]</scope>
    <source>
        <strain evidence="13">R-7</strain>
    </source>
</reference>
<dbReference type="Proteomes" id="UP001230156">
    <property type="component" value="Unassembled WGS sequence"/>
</dbReference>
<keyword evidence="2 8" id="KW-0732">Signal</keyword>
<organism evidence="12 13">
    <name type="scientific">Dongia sedimenti</name>
    <dbReference type="NCBI Taxonomy" id="3064282"/>
    <lineage>
        <taxon>Bacteria</taxon>
        <taxon>Pseudomonadati</taxon>
        <taxon>Pseudomonadota</taxon>
        <taxon>Alphaproteobacteria</taxon>
        <taxon>Rhodospirillales</taxon>
        <taxon>Dongiaceae</taxon>
        <taxon>Dongia</taxon>
    </lineage>
</organism>
<dbReference type="PRINTS" id="PR01023">
    <property type="entry name" value="NAFLGMOTY"/>
</dbReference>
<evidence type="ECO:0000256" key="2">
    <source>
        <dbReference type="ARBA" id="ARBA00022729"/>
    </source>
</evidence>
<dbReference type="InterPro" id="IPR014169">
    <property type="entry name" value="Pal_lipo_C"/>
</dbReference>
<evidence type="ECO:0000259" key="11">
    <source>
        <dbReference type="PROSITE" id="PS51123"/>
    </source>
</evidence>
<evidence type="ECO:0000256" key="5">
    <source>
        <dbReference type="ARBA" id="ARBA00023237"/>
    </source>
</evidence>
<comment type="subcellular location">
    <subcellularLocation>
        <location evidence="8">Cell outer membrane</location>
        <topology evidence="8">Lipid-anchor</topology>
    </subcellularLocation>
</comment>
<evidence type="ECO:0000256" key="9">
    <source>
        <dbReference type="SAM" id="MobiDB-lite"/>
    </source>
</evidence>
<dbReference type="InterPro" id="IPR050330">
    <property type="entry name" value="Bact_OuterMem_StrucFunc"/>
</dbReference>
<feature type="compositionally biased region" description="Low complexity" evidence="9">
    <location>
        <begin position="26"/>
        <end position="45"/>
    </location>
</feature>
<accession>A0ABU0YFK6</accession>
<feature type="domain" description="OmpA-like" evidence="11">
    <location>
        <begin position="52"/>
        <end position="166"/>
    </location>
</feature>
<evidence type="ECO:0000256" key="4">
    <source>
        <dbReference type="ARBA" id="ARBA00023139"/>
    </source>
</evidence>
<dbReference type="PANTHER" id="PTHR30329">
    <property type="entry name" value="STATOR ELEMENT OF FLAGELLAR MOTOR COMPLEX"/>
    <property type="match status" value="1"/>
</dbReference>
<dbReference type="Pfam" id="PF00691">
    <property type="entry name" value="OmpA"/>
    <property type="match status" value="1"/>
</dbReference>
<protein>
    <recommendedName>
        <fullName evidence="8">Peptidoglycan-associated lipoprotein</fullName>
        <shortName evidence="8">PAL</shortName>
    </recommendedName>
</protein>
<evidence type="ECO:0000313" key="12">
    <source>
        <dbReference type="EMBL" id="MDQ7246501.1"/>
    </source>
</evidence>
<feature type="region of interest" description="Disordered" evidence="9">
    <location>
        <begin position="25"/>
        <end position="53"/>
    </location>
</feature>
<comment type="subunit">
    <text evidence="8">The Tol-Pal system is composed of five core proteins: the inner membrane proteins TolA, TolQ and TolR, the periplasmic protein TolB and the outer membrane protein Pal. They form a network linking the inner and outer membranes and the peptidoglycan layer.</text>
</comment>
<keyword evidence="1 8" id="KW-0132">Cell division</keyword>
<dbReference type="InterPro" id="IPR039001">
    <property type="entry name" value="Pal"/>
</dbReference>
<evidence type="ECO:0000313" key="13">
    <source>
        <dbReference type="Proteomes" id="UP001230156"/>
    </source>
</evidence>
<dbReference type="CDD" id="cd07185">
    <property type="entry name" value="OmpA_C-like"/>
    <property type="match status" value="1"/>
</dbReference>
<name>A0ABU0YFK6_9PROT</name>
<gene>
    <name evidence="8 12" type="primary">pal</name>
    <name evidence="12" type="ORF">Q8A70_02435</name>
</gene>